<organism evidence="4">
    <name type="scientific">freshwater metagenome</name>
    <dbReference type="NCBI Taxonomy" id="449393"/>
    <lineage>
        <taxon>unclassified sequences</taxon>
        <taxon>metagenomes</taxon>
        <taxon>ecological metagenomes</taxon>
    </lineage>
</organism>
<dbReference type="EMBL" id="CAFBMK010000168">
    <property type="protein sequence ID" value="CAB4931702.1"/>
    <property type="molecule type" value="Genomic_DNA"/>
</dbReference>
<evidence type="ECO:0000256" key="2">
    <source>
        <dbReference type="SAM" id="Phobius"/>
    </source>
</evidence>
<feature type="transmembrane region" description="Helical" evidence="2">
    <location>
        <begin position="68"/>
        <end position="92"/>
    </location>
</feature>
<gene>
    <name evidence="4" type="ORF">UFOPK3564_02409</name>
</gene>
<feature type="transmembrane region" description="Helical" evidence="2">
    <location>
        <begin position="325"/>
        <end position="345"/>
    </location>
</feature>
<name>A0A6J7IN27_9ZZZZ</name>
<sequence length="591" mass="64096">MATPVPDRGDAPTTPPAARKRRSDGGGRLRELDGLRALMFIVVLFHAYQASVGDLSLHAFRDYSPPGVVFSGIDGLLPLFFLLSGFAVYYGLGGAALAGKRLPGSRDFLFKRALRLLPVYVVIFLVVWVWRYGGGTSQWLDLVWGLSLFQSWSTEHIFRTIDPGWYLSVEWQFSLVVAFVLLPWMRAISSWPMRSRLAGMLAPPLIFVAITIWWKSSLIARGVPGSEFGSWFAPPSWAYLYGMGMLLGLALLVRRPDRWRLPRPFPTLVVVAGTSWLVWLSSARLGTSLFVSQWFFELSFLTPLSWIVGALTADPRGWMRGFLRSPVVQLLAAASFSTYLIHAPILRSLNERDILPMDIPALWPFSAMALVLVVVPVGLLAFRYVEQPLSGLDRLFQPKLDRELQITKVSTPTLAAGTVLPDVPVTDADGRARSVRGLTGPGGLLLLVHPSDPVPSGHPALQGTRGALRAFDSSQSAAAGFGIRMAALSPRVPDEADLGAPPHPADEALDDAVVHLQDPKAAIAQGLGLLVVRTAGGQQQPEIALVAIDASGTVVGVARDEDPHRLVRRGLDALADGADPRTARVPAGVGD</sequence>
<keyword evidence="2" id="KW-0812">Transmembrane</keyword>
<feature type="region of interest" description="Disordered" evidence="1">
    <location>
        <begin position="1"/>
        <end position="26"/>
    </location>
</feature>
<feature type="transmembrane region" description="Helical" evidence="2">
    <location>
        <begin position="365"/>
        <end position="385"/>
    </location>
</feature>
<evidence type="ECO:0000256" key="1">
    <source>
        <dbReference type="SAM" id="MobiDB-lite"/>
    </source>
</evidence>
<keyword evidence="2" id="KW-0472">Membrane</keyword>
<protein>
    <submittedName>
        <fullName evidence="4">Unannotated protein</fullName>
    </submittedName>
</protein>
<dbReference type="PANTHER" id="PTHR23028">
    <property type="entry name" value="ACETYLTRANSFERASE"/>
    <property type="match status" value="1"/>
</dbReference>
<feature type="transmembrane region" description="Helical" evidence="2">
    <location>
        <begin position="165"/>
        <end position="185"/>
    </location>
</feature>
<reference evidence="4" key="1">
    <citation type="submission" date="2020-05" db="EMBL/GenBank/DDBJ databases">
        <authorList>
            <person name="Chiriac C."/>
            <person name="Salcher M."/>
            <person name="Ghai R."/>
            <person name="Kavagutti S V."/>
        </authorList>
    </citation>
    <scope>NUCLEOTIDE SEQUENCE</scope>
</reference>
<evidence type="ECO:0000313" key="4">
    <source>
        <dbReference type="EMBL" id="CAB4931702.1"/>
    </source>
</evidence>
<evidence type="ECO:0000259" key="3">
    <source>
        <dbReference type="Pfam" id="PF01757"/>
    </source>
</evidence>
<dbReference type="InterPro" id="IPR050879">
    <property type="entry name" value="Acyltransferase_3"/>
</dbReference>
<feature type="transmembrane region" description="Helical" evidence="2">
    <location>
        <begin position="197"/>
        <end position="216"/>
    </location>
</feature>
<feature type="transmembrane region" description="Helical" evidence="2">
    <location>
        <begin position="113"/>
        <end position="130"/>
    </location>
</feature>
<dbReference type="InterPro" id="IPR002656">
    <property type="entry name" value="Acyl_transf_3_dom"/>
</dbReference>
<feature type="transmembrane region" description="Helical" evidence="2">
    <location>
        <begin position="294"/>
        <end position="313"/>
    </location>
</feature>
<proteinExistence type="predicted"/>
<keyword evidence="2" id="KW-1133">Transmembrane helix</keyword>
<dbReference type="AlphaFoldDB" id="A0A6J7IN27"/>
<dbReference type="Pfam" id="PF01757">
    <property type="entry name" value="Acyl_transf_3"/>
    <property type="match status" value="1"/>
</dbReference>
<feature type="transmembrane region" description="Helical" evidence="2">
    <location>
        <begin position="236"/>
        <end position="253"/>
    </location>
</feature>
<feature type="domain" description="Acyltransferase 3" evidence="3">
    <location>
        <begin position="31"/>
        <end position="375"/>
    </location>
</feature>
<accession>A0A6J7IN27</accession>
<dbReference type="GO" id="GO:0016747">
    <property type="term" value="F:acyltransferase activity, transferring groups other than amino-acyl groups"/>
    <property type="evidence" value="ECO:0007669"/>
    <property type="project" value="InterPro"/>
</dbReference>